<protein>
    <submittedName>
        <fullName evidence="2">Uncharacterized protein</fullName>
    </submittedName>
</protein>
<name>A0A6B0SLB2_9EURY</name>
<accession>A0A6B0SLB2</accession>
<feature type="region of interest" description="Disordered" evidence="1">
    <location>
        <begin position="23"/>
        <end position="53"/>
    </location>
</feature>
<dbReference type="RefSeq" id="WP_159527434.1">
    <property type="nucleotide sequence ID" value="NZ_WUUU01000189.1"/>
</dbReference>
<organism evidence="2 3">
    <name type="scientific">Halobacterium bonnevillei</name>
    <dbReference type="NCBI Taxonomy" id="2692200"/>
    <lineage>
        <taxon>Archaea</taxon>
        <taxon>Methanobacteriati</taxon>
        <taxon>Methanobacteriota</taxon>
        <taxon>Stenosarchaea group</taxon>
        <taxon>Halobacteria</taxon>
        <taxon>Halobacteriales</taxon>
        <taxon>Halobacteriaceae</taxon>
        <taxon>Halobacterium</taxon>
    </lineage>
</organism>
<dbReference type="PROSITE" id="PS51257">
    <property type="entry name" value="PROKAR_LIPOPROTEIN"/>
    <property type="match status" value="1"/>
</dbReference>
<reference evidence="2 3" key="1">
    <citation type="submission" date="2019-12" db="EMBL/GenBank/DDBJ databases">
        <title>Isolation and characterization of three novel carbon monoxide-oxidizing members of Halobacteria from salione crusts and soils.</title>
        <authorList>
            <person name="Myers M.R."/>
            <person name="King G.M."/>
        </authorList>
    </citation>
    <scope>NUCLEOTIDE SEQUENCE [LARGE SCALE GENOMIC DNA]</scope>
    <source>
        <strain evidence="2 3">PCN9</strain>
    </source>
</reference>
<dbReference type="OrthoDB" id="248642at2157"/>
<feature type="compositionally biased region" description="Polar residues" evidence="1">
    <location>
        <begin position="41"/>
        <end position="52"/>
    </location>
</feature>
<gene>
    <name evidence="2" type="ORF">GRX66_16070</name>
</gene>
<evidence type="ECO:0000313" key="3">
    <source>
        <dbReference type="Proteomes" id="UP000471521"/>
    </source>
</evidence>
<evidence type="ECO:0000313" key="2">
    <source>
        <dbReference type="EMBL" id="MXR22037.1"/>
    </source>
</evidence>
<dbReference type="AlphaFoldDB" id="A0A6B0SLB2"/>
<comment type="caution">
    <text evidence="2">The sequence shown here is derived from an EMBL/GenBank/DDBJ whole genome shotgun (WGS) entry which is preliminary data.</text>
</comment>
<proteinExistence type="predicted"/>
<keyword evidence="3" id="KW-1185">Reference proteome</keyword>
<dbReference type="Proteomes" id="UP000471521">
    <property type="component" value="Unassembled WGS sequence"/>
</dbReference>
<feature type="compositionally biased region" description="Low complexity" evidence="1">
    <location>
        <begin position="27"/>
        <end position="40"/>
    </location>
</feature>
<sequence length="281" mass="30082">MARSSLVVAIALLAVTAGCAGFGGQSTTTTDAPETTAEPTRQTTAEPTQTQPVIAAPGFNSGTLVDPLALADAHAGWLSGKSFAREDNQTTRTAGNTSWIATTIRVENASRWETRQAFSATHSYTDSGGEIHQYANATYVYSRAESGDGNVSYNVQPNGWADASSPNSHELLEERHARGYVYDVFTTASWTTIVDQTSGDGQTVYRVLGNASGDAQFRGDTVSKFTVEASVTGDGFVQRMDVSYEEDGTEVTRTVAFSEVGETTVERPEWFDTAVNRTDAD</sequence>
<evidence type="ECO:0000256" key="1">
    <source>
        <dbReference type="SAM" id="MobiDB-lite"/>
    </source>
</evidence>
<dbReference type="EMBL" id="WUUU01000189">
    <property type="protein sequence ID" value="MXR22037.1"/>
    <property type="molecule type" value="Genomic_DNA"/>
</dbReference>